<accession>T0LRA5</accession>
<dbReference type="HOGENOM" id="CLU_1916916_0_0_1"/>
<dbReference type="AlphaFoldDB" id="T0LRA5"/>
<proteinExistence type="predicted"/>
<protein>
    <submittedName>
        <fullName evidence="1">Uncharacterized protein</fullName>
    </submittedName>
</protein>
<name>T0LRA5_COLGC</name>
<evidence type="ECO:0000313" key="1">
    <source>
        <dbReference type="EMBL" id="EQB54226.1"/>
    </source>
</evidence>
<evidence type="ECO:0000313" key="2">
    <source>
        <dbReference type="Proteomes" id="UP000015530"/>
    </source>
</evidence>
<comment type="caution">
    <text evidence="1">The sequence shown here is derived from an EMBL/GenBank/DDBJ whole genome shotgun (WGS) entry which is preliminary data.</text>
</comment>
<dbReference type="OrthoDB" id="10285850at2759"/>
<dbReference type="Proteomes" id="UP000015530">
    <property type="component" value="Unassembled WGS sequence"/>
</dbReference>
<reference evidence="2" key="1">
    <citation type="journal article" date="2013" name="Mol. Plant Microbe Interact.">
        <title>Global aspects of pacC regulation of pathogenicity genes in Colletotrichum gloeosporioides as revealed by transcriptome analysis.</title>
        <authorList>
            <person name="Alkan N."/>
            <person name="Meng X."/>
            <person name="Friedlander G."/>
            <person name="Reuveni E."/>
            <person name="Sukno S."/>
            <person name="Sherman A."/>
            <person name="Thon M."/>
            <person name="Fluhr R."/>
            <person name="Prusky D."/>
        </authorList>
    </citation>
    <scope>NUCLEOTIDE SEQUENCE [LARGE SCALE GENOMIC DNA]</scope>
    <source>
        <strain evidence="2">Cg-14</strain>
    </source>
</reference>
<sequence length="132" mass="14857">MSPTVTGVKLGLVYYEDLRHWTTFTSGLRPLEGWECTRTRAPSWPPLVSVHKFLILVVDRYSLPLQFPYLFRSLKPIGGRLSRDHNRSQSLYNGTCSSVISADKRGATVPIQLKRGMLEMQGVQLSGLLLVP</sequence>
<dbReference type="EMBL" id="AMYD01001188">
    <property type="protein sequence ID" value="EQB54226.1"/>
    <property type="molecule type" value="Genomic_DNA"/>
</dbReference>
<organism evidence="1 2">
    <name type="scientific">Colletotrichum gloeosporioides (strain Cg-14)</name>
    <name type="common">Anthracnose fungus</name>
    <name type="synonym">Glomerella cingulata</name>
    <dbReference type="NCBI Taxonomy" id="1237896"/>
    <lineage>
        <taxon>Eukaryota</taxon>
        <taxon>Fungi</taxon>
        <taxon>Dikarya</taxon>
        <taxon>Ascomycota</taxon>
        <taxon>Pezizomycotina</taxon>
        <taxon>Sordariomycetes</taxon>
        <taxon>Hypocreomycetidae</taxon>
        <taxon>Glomerellales</taxon>
        <taxon>Glomerellaceae</taxon>
        <taxon>Colletotrichum</taxon>
        <taxon>Colletotrichum gloeosporioides species complex</taxon>
    </lineage>
</organism>
<gene>
    <name evidence="1" type="ORF">CGLO_05965</name>
</gene>